<dbReference type="GO" id="GO:0005737">
    <property type="term" value="C:cytoplasm"/>
    <property type="evidence" value="ECO:0007669"/>
    <property type="project" value="TreeGrafter"/>
</dbReference>
<dbReference type="PANTHER" id="PTHR48094:SF11">
    <property type="entry name" value="GLUTATHIONE-INDEPENDENT GLYOXALASE HSP31-RELATED"/>
    <property type="match status" value="1"/>
</dbReference>
<dbReference type="Gene3D" id="3.40.50.880">
    <property type="match status" value="1"/>
</dbReference>
<protein>
    <submittedName>
        <fullName evidence="5">NonF</fullName>
    </submittedName>
</protein>
<feature type="domain" description="DJ-1/PfpI" evidence="4">
    <location>
        <begin position="23"/>
        <end position="219"/>
    </location>
</feature>
<dbReference type="InterPro" id="IPR002818">
    <property type="entry name" value="DJ-1/PfpI"/>
</dbReference>
<sequence>MARILFVLTSRRESGGKRAPAGFHWEEFVTPYWAFRDAGHEVVVGSVLGGEATGLPGSEVDGPHGRISRSVRRFQERGQEMELLQGTLPVVAAKAEDFDALFFPGGVGPLWDLHETPEIGALVSAVLARGGIVATVSTGAAALLTALDAEGEPIVRRRRISTAPDAELSAAGPAPYSIEAALVERGARIGRNEYLFRPHALRDGGLVTGQNPASAAPVARLVLSALADMQGGQPTLELVPPALFRRPG</sequence>
<comment type="similarity">
    <text evidence="3">Belongs to the peptidase C56 family. HSP31-like subfamily.</text>
</comment>
<name>A0A086YBT7_9RHOB</name>
<dbReference type="EMBL" id="JGYG01000001">
    <property type="protein sequence ID" value="KFI31737.1"/>
    <property type="molecule type" value="Genomic_DNA"/>
</dbReference>
<dbReference type="PANTHER" id="PTHR48094">
    <property type="entry name" value="PROTEIN/NUCLEIC ACID DEGLYCASE DJ-1-RELATED"/>
    <property type="match status" value="1"/>
</dbReference>
<evidence type="ECO:0000313" key="5">
    <source>
        <dbReference type="EMBL" id="KFI31737.1"/>
    </source>
</evidence>
<proteinExistence type="inferred from homology"/>
<dbReference type="CDD" id="cd03141">
    <property type="entry name" value="GATase1_Hsp31_like"/>
    <property type="match status" value="1"/>
</dbReference>
<dbReference type="InterPro" id="IPR050325">
    <property type="entry name" value="Prot/Nucl_acid_deglycase"/>
</dbReference>
<keyword evidence="1" id="KW-0346">Stress response</keyword>
<dbReference type="InterPro" id="IPR029062">
    <property type="entry name" value="Class_I_gatase-like"/>
</dbReference>
<dbReference type="AlphaFoldDB" id="A0A086YBT7"/>
<dbReference type="Proteomes" id="UP000028826">
    <property type="component" value="Unassembled WGS sequence"/>
</dbReference>
<dbReference type="OrthoDB" id="9792284at2"/>
<evidence type="ECO:0000259" key="4">
    <source>
        <dbReference type="Pfam" id="PF01965"/>
    </source>
</evidence>
<dbReference type="Pfam" id="PF01965">
    <property type="entry name" value="DJ-1_PfpI"/>
    <property type="match status" value="1"/>
</dbReference>
<evidence type="ECO:0000256" key="3">
    <source>
        <dbReference type="ARBA" id="ARBA00038493"/>
    </source>
</evidence>
<comment type="caution">
    <text evidence="5">The sequence shown here is derived from an EMBL/GenBank/DDBJ whole genome shotgun (WGS) entry which is preliminary data.</text>
</comment>
<dbReference type="eggNOG" id="COG0693">
    <property type="taxonomic scope" value="Bacteria"/>
</dbReference>
<dbReference type="SUPFAM" id="SSF52317">
    <property type="entry name" value="Class I glutamine amidotransferase-like"/>
    <property type="match status" value="1"/>
</dbReference>
<accession>A0A086YBT7</accession>
<evidence type="ECO:0000313" key="6">
    <source>
        <dbReference type="Proteomes" id="UP000028826"/>
    </source>
</evidence>
<dbReference type="RefSeq" id="WP_051910862.1">
    <property type="nucleotide sequence ID" value="NZ_CAMIFG010000076.1"/>
</dbReference>
<gene>
    <name evidence="5" type="ORF">CN97_04715</name>
</gene>
<keyword evidence="2" id="KW-0456">Lyase</keyword>
<evidence type="ECO:0000256" key="2">
    <source>
        <dbReference type="ARBA" id="ARBA00023239"/>
    </source>
</evidence>
<organism evidence="5 6">
    <name type="scientific">Haematobacter massiliensis</name>
    <dbReference type="NCBI Taxonomy" id="195105"/>
    <lineage>
        <taxon>Bacteria</taxon>
        <taxon>Pseudomonadati</taxon>
        <taxon>Pseudomonadota</taxon>
        <taxon>Alphaproteobacteria</taxon>
        <taxon>Rhodobacterales</taxon>
        <taxon>Paracoccaceae</taxon>
        <taxon>Haematobacter</taxon>
    </lineage>
</organism>
<evidence type="ECO:0000256" key="1">
    <source>
        <dbReference type="ARBA" id="ARBA00023016"/>
    </source>
</evidence>
<reference evidence="5 6" key="1">
    <citation type="submission" date="2014-03" db="EMBL/GenBank/DDBJ databases">
        <title>Genome of Haematobacter massiliensis CCUG 47968.</title>
        <authorList>
            <person name="Wang D."/>
            <person name="Wang G."/>
        </authorList>
    </citation>
    <scope>NUCLEOTIDE SEQUENCE [LARGE SCALE GENOMIC DNA]</scope>
    <source>
        <strain evidence="5 6">CCUG 47968</strain>
    </source>
</reference>
<dbReference type="GO" id="GO:0019172">
    <property type="term" value="F:glyoxalase III activity"/>
    <property type="evidence" value="ECO:0007669"/>
    <property type="project" value="TreeGrafter"/>
</dbReference>
<dbReference type="GO" id="GO:0019243">
    <property type="term" value="P:methylglyoxal catabolic process to D-lactate via S-lactoyl-glutathione"/>
    <property type="evidence" value="ECO:0007669"/>
    <property type="project" value="TreeGrafter"/>
</dbReference>
<dbReference type="STRING" id="195105.CN97_04715"/>
<keyword evidence="6" id="KW-1185">Reference proteome</keyword>